<protein>
    <recommendedName>
        <fullName evidence="8">Cell wall mannoprotein 1</fullName>
    </recommendedName>
</protein>
<evidence type="ECO:0000256" key="2">
    <source>
        <dbReference type="ARBA" id="ARBA00022512"/>
    </source>
</evidence>
<dbReference type="FunFam" id="1.20.1280.140:FF:000001">
    <property type="entry name" value="Cell wall serine-threonine-rich galactomannoprotein Mp1"/>
    <property type="match status" value="1"/>
</dbReference>
<dbReference type="Pfam" id="PF12296">
    <property type="entry name" value="HsbA"/>
    <property type="match status" value="1"/>
</dbReference>
<organism evidence="9 10">
    <name type="scientific">Aspergillus udagawae</name>
    <dbReference type="NCBI Taxonomy" id="91492"/>
    <lineage>
        <taxon>Eukaryota</taxon>
        <taxon>Fungi</taxon>
        <taxon>Dikarya</taxon>
        <taxon>Ascomycota</taxon>
        <taxon>Pezizomycotina</taxon>
        <taxon>Eurotiomycetes</taxon>
        <taxon>Eurotiomycetidae</taxon>
        <taxon>Eurotiales</taxon>
        <taxon>Aspergillaceae</taxon>
        <taxon>Aspergillus</taxon>
        <taxon>Aspergillus subgen. Fumigati</taxon>
    </lineage>
</organism>
<dbReference type="GO" id="GO:0008289">
    <property type="term" value="F:lipid binding"/>
    <property type="evidence" value="ECO:0007669"/>
    <property type="project" value="UniProtKB-KW"/>
</dbReference>
<dbReference type="Gene3D" id="1.20.1280.140">
    <property type="match status" value="1"/>
</dbReference>
<dbReference type="GO" id="GO:0009277">
    <property type="term" value="C:fungal-type cell wall"/>
    <property type="evidence" value="ECO:0007669"/>
    <property type="project" value="UniProtKB-ARBA"/>
</dbReference>
<name>A0A8H3PA18_9EURO</name>
<comment type="subcellular location">
    <subcellularLocation>
        <location evidence="1">Secreted</location>
        <location evidence="1">Cell wall</location>
    </subcellularLocation>
</comment>
<dbReference type="AlphaFoldDB" id="A0A8H3PA18"/>
<sequence>MEPTQLGTDILQDDEDRESNKAGQVKMRFLFSLLAATAVASAIPTATIIKRDATAVVDAVNTIASQMVVLNNTITSYNGGIQGTLTALKIEVESVKLSCDLRDGISTTQDAANFTNAESLTVASAFINLQPQIFSTLNNIVAKKPKFDTGLLGIGSLAFLVKSNLQQQKDLSAQLGNAVAAKLTPLYAQLAPMINKQIADAFDKAIAAYN</sequence>
<dbReference type="EMBL" id="BLKC01000072">
    <property type="protein sequence ID" value="GFF48044.1"/>
    <property type="molecule type" value="Genomic_DNA"/>
</dbReference>
<evidence type="ECO:0000313" key="10">
    <source>
        <dbReference type="Proteomes" id="UP000465221"/>
    </source>
</evidence>
<dbReference type="InterPro" id="IPR021054">
    <property type="entry name" value="Cell_wall_mannoprotein_1"/>
</dbReference>
<evidence type="ECO:0000256" key="7">
    <source>
        <dbReference type="ARBA" id="ARBA00060953"/>
    </source>
</evidence>
<evidence type="ECO:0000313" key="9">
    <source>
        <dbReference type="EMBL" id="GFF48044.1"/>
    </source>
</evidence>
<evidence type="ECO:0000256" key="1">
    <source>
        <dbReference type="ARBA" id="ARBA00004191"/>
    </source>
</evidence>
<comment type="function">
    <text evidence="6">Constitutive protein of the cell wall. Antigen target of host humoral immune response.</text>
</comment>
<accession>A0A8H3PA18</accession>
<dbReference type="Proteomes" id="UP000465221">
    <property type="component" value="Unassembled WGS sequence"/>
</dbReference>
<comment type="similarity">
    <text evidence="7">Belongs to the cell wall mannoprotein 1 family.</text>
</comment>
<dbReference type="PANTHER" id="PTHR38123:SF4">
    <property type="entry name" value="CELL WALL GALACTOMANNOPROTEIN, PUTATIVE (AFU_ORTHOLOGUE AFUA_4G00870)-RELATED"/>
    <property type="match status" value="1"/>
</dbReference>
<dbReference type="GO" id="GO:0005576">
    <property type="term" value="C:extracellular region"/>
    <property type="evidence" value="ECO:0007669"/>
    <property type="project" value="TreeGrafter"/>
</dbReference>
<evidence type="ECO:0000256" key="3">
    <source>
        <dbReference type="ARBA" id="ARBA00022525"/>
    </source>
</evidence>
<keyword evidence="5" id="KW-0446">Lipid-binding</keyword>
<evidence type="ECO:0000256" key="6">
    <source>
        <dbReference type="ARBA" id="ARBA00056563"/>
    </source>
</evidence>
<evidence type="ECO:0000256" key="5">
    <source>
        <dbReference type="ARBA" id="ARBA00023121"/>
    </source>
</evidence>
<keyword evidence="2" id="KW-0134">Cell wall</keyword>
<evidence type="ECO:0000256" key="4">
    <source>
        <dbReference type="ARBA" id="ARBA00022729"/>
    </source>
</evidence>
<dbReference type="PANTHER" id="PTHR38123">
    <property type="entry name" value="CELL WALL SERINE-THREONINE-RICH GALACTOMANNOPROTEIN MP1 (AFU_ORTHOLOGUE AFUA_4G03240)"/>
    <property type="match status" value="1"/>
</dbReference>
<gene>
    <name evidence="9" type="ORF">IFM46972_08450</name>
</gene>
<reference evidence="9 10" key="1">
    <citation type="submission" date="2020-01" db="EMBL/GenBank/DDBJ databases">
        <title>Draft genome sequence of Aspergillus udagawae IFM 46972.</title>
        <authorList>
            <person name="Takahashi H."/>
            <person name="Yaguchi T."/>
        </authorList>
    </citation>
    <scope>NUCLEOTIDE SEQUENCE [LARGE SCALE GENOMIC DNA]</scope>
    <source>
        <strain evidence="9 10">IFM 46972</strain>
    </source>
</reference>
<keyword evidence="4" id="KW-0732">Signal</keyword>
<evidence type="ECO:0000256" key="8">
    <source>
        <dbReference type="ARBA" id="ARBA00071527"/>
    </source>
</evidence>
<comment type="caution">
    <text evidence="9">The sequence shown here is derived from an EMBL/GenBank/DDBJ whole genome shotgun (WGS) entry which is preliminary data.</text>
</comment>
<proteinExistence type="inferred from homology"/>
<keyword evidence="3" id="KW-0964">Secreted</keyword>